<gene>
    <name evidence="1" type="ORF">SAMN05421731_102361</name>
</gene>
<evidence type="ECO:0000313" key="1">
    <source>
        <dbReference type="EMBL" id="SNX44200.1"/>
    </source>
</evidence>
<dbReference type="RefSeq" id="WP_171293985.1">
    <property type="nucleotide sequence ID" value="NZ_BAABHT010000003.1"/>
</dbReference>
<accession>A0A240E8J6</accession>
<proteinExistence type="predicted"/>
<keyword evidence="2" id="KW-1185">Reference proteome</keyword>
<protein>
    <submittedName>
        <fullName evidence="1">Uncharacterized protein</fullName>
    </submittedName>
</protein>
<dbReference type="Proteomes" id="UP000219042">
    <property type="component" value="Unassembled WGS sequence"/>
</dbReference>
<sequence>MKRKLKQRANQQRRQQRSIQAMMNKTHKTHCPHGFDIACLICGFGEQEDKRVWHHQYREVEVE</sequence>
<name>A0A240E8J6_9GAMM</name>
<dbReference type="EMBL" id="OANT01000002">
    <property type="protein sequence ID" value="SNX44200.1"/>
    <property type="molecule type" value="Genomic_DNA"/>
</dbReference>
<dbReference type="AlphaFoldDB" id="A0A240E8J6"/>
<organism evidence="1 2">
    <name type="scientific">Acinetobacter puyangensis</name>
    <dbReference type="NCBI Taxonomy" id="1096779"/>
    <lineage>
        <taxon>Bacteria</taxon>
        <taxon>Pseudomonadati</taxon>
        <taxon>Pseudomonadota</taxon>
        <taxon>Gammaproteobacteria</taxon>
        <taxon>Moraxellales</taxon>
        <taxon>Moraxellaceae</taxon>
        <taxon>Acinetobacter</taxon>
    </lineage>
</organism>
<reference evidence="2" key="1">
    <citation type="submission" date="2016-09" db="EMBL/GenBank/DDBJ databases">
        <authorList>
            <person name="Varghese N."/>
            <person name="Submissions S."/>
        </authorList>
    </citation>
    <scope>NUCLEOTIDE SEQUENCE [LARGE SCALE GENOMIC DNA]</scope>
    <source>
        <strain evidence="2">ANC 4466</strain>
    </source>
</reference>
<evidence type="ECO:0000313" key="2">
    <source>
        <dbReference type="Proteomes" id="UP000219042"/>
    </source>
</evidence>